<feature type="compositionally biased region" description="Low complexity" evidence="1">
    <location>
        <begin position="158"/>
        <end position="204"/>
    </location>
</feature>
<dbReference type="EnsemblMetazoa" id="AALB000262-RA">
    <property type="protein sequence ID" value="AALB000262-PA"/>
    <property type="gene ID" value="AALB000262"/>
</dbReference>
<dbReference type="InterPro" id="IPR036638">
    <property type="entry name" value="HLH_DNA-bd_sf"/>
</dbReference>
<name>A0A182F1D8_ANOAL</name>
<dbReference type="InterPro" id="IPR050359">
    <property type="entry name" value="bHLH_transcription_factors"/>
</dbReference>
<dbReference type="SUPFAM" id="SSF47459">
    <property type="entry name" value="HLH, helix-loop-helix DNA-binding domain"/>
    <property type="match status" value="1"/>
</dbReference>
<dbReference type="STRING" id="7167.A0A182F1D8"/>
<evidence type="ECO:0000313" key="2">
    <source>
        <dbReference type="EnsemblMetazoa" id="AALB000262-PA"/>
    </source>
</evidence>
<organism evidence="2 3">
    <name type="scientific">Anopheles albimanus</name>
    <name type="common">New world malaria mosquito</name>
    <dbReference type="NCBI Taxonomy" id="7167"/>
    <lineage>
        <taxon>Eukaryota</taxon>
        <taxon>Metazoa</taxon>
        <taxon>Ecdysozoa</taxon>
        <taxon>Arthropoda</taxon>
        <taxon>Hexapoda</taxon>
        <taxon>Insecta</taxon>
        <taxon>Pterygota</taxon>
        <taxon>Neoptera</taxon>
        <taxon>Endopterygota</taxon>
        <taxon>Diptera</taxon>
        <taxon>Nematocera</taxon>
        <taxon>Culicoidea</taxon>
        <taxon>Culicidae</taxon>
        <taxon>Anophelinae</taxon>
        <taxon>Anopheles</taxon>
    </lineage>
</organism>
<dbReference type="Proteomes" id="UP000069272">
    <property type="component" value="Chromosome 2L"/>
</dbReference>
<dbReference type="PANTHER" id="PTHR19290:SF167">
    <property type="entry name" value="PROTEIN DIMMED"/>
    <property type="match status" value="1"/>
</dbReference>
<dbReference type="Pfam" id="PF00010">
    <property type="entry name" value="HLH"/>
    <property type="match status" value="1"/>
</dbReference>
<dbReference type="PROSITE" id="PS50888">
    <property type="entry name" value="BHLH"/>
    <property type="match status" value="1"/>
</dbReference>
<feature type="compositionally biased region" description="Basic residues" evidence="1">
    <location>
        <begin position="87"/>
        <end position="108"/>
    </location>
</feature>
<dbReference type="InterPro" id="IPR011598">
    <property type="entry name" value="bHLH_dom"/>
</dbReference>
<dbReference type="PANTHER" id="PTHR19290">
    <property type="entry name" value="BASIC HELIX-LOOP-HELIX PROTEIN NEUROGENIN-RELATED"/>
    <property type="match status" value="1"/>
</dbReference>
<dbReference type="GO" id="GO:0070888">
    <property type="term" value="F:E-box binding"/>
    <property type="evidence" value="ECO:0007669"/>
    <property type="project" value="TreeGrafter"/>
</dbReference>
<dbReference type="GO" id="GO:0046983">
    <property type="term" value="F:protein dimerization activity"/>
    <property type="evidence" value="ECO:0007669"/>
    <property type="project" value="InterPro"/>
</dbReference>
<dbReference type="GO" id="GO:0005634">
    <property type="term" value="C:nucleus"/>
    <property type="evidence" value="ECO:0007669"/>
    <property type="project" value="TreeGrafter"/>
</dbReference>
<dbReference type="VEuPathDB" id="VectorBase:AALB000262"/>
<dbReference type="GO" id="GO:0061564">
    <property type="term" value="P:axon development"/>
    <property type="evidence" value="ECO:0007669"/>
    <property type="project" value="TreeGrafter"/>
</dbReference>
<dbReference type="GO" id="GO:0045944">
    <property type="term" value="P:positive regulation of transcription by RNA polymerase II"/>
    <property type="evidence" value="ECO:0007669"/>
    <property type="project" value="TreeGrafter"/>
</dbReference>
<sequence length="347" mass="37982">MRSDLSDDKHSVQLAAAEIAESSDTSGFYELASNGSTNGIINGSGSGGGALNTQHHSNNQHNLYQHLNQQQQQHHNHDHHLHQDHQHRLHSQHNHLPHLPHQHHHHHRLQEDDLQQQDESTVLLQTEPLSEHTDGVTLRSTSRPKRATRRMKMEPTIDPDMTDSSSQSDDTSCGSSRTGSRGSNGGRSAAGANGNGNGSSSNSAARRRKGALNAKERNLRRLESNERERMRMHSLNDAFQSLREVIPHVKKERRLSKIETLTLAKNYITALTDVIIVMRGEGEAAAASAATLSAQVNQSQSQLLHSAAIMMPETGAALQSNVSKSPELGGPCHGTDVDQISTTLDII</sequence>
<dbReference type="AlphaFoldDB" id="A0A182F1D8"/>
<proteinExistence type="predicted"/>
<reference evidence="2 3" key="1">
    <citation type="journal article" date="2017" name="G3 (Bethesda)">
        <title>The Physical Genome Mapping of Anopheles albimanus Corrected Scaffold Misassemblies and Identified Interarm Rearrangements in Genus Anopheles.</title>
        <authorList>
            <person name="Artemov G.N."/>
            <person name="Peery A.N."/>
            <person name="Jiang X."/>
            <person name="Tu Z."/>
            <person name="Stegniy V.N."/>
            <person name="Sharakhova M.V."/>
            <person name="Sharakhov I.V."/>
        </authorList>
    </citation>
    <scope>NUCLEOTIDE SEQUENCE [LARGE SCALE GENOMIC DNA]</scope>
    <source>
        <strain evidence="2 3">ALBI9_A</strain>
    </source>
</reference>
<keyword evidence="3" id="KW-1185">Reference proteome</keyword>
<dbReference type="VEuPathDB" id="VectorBase:AALB20_027998"/>
<feature type="compositionally biased region" description="Polar residues" evidence="1">
    <location>
        <begin position="119"/>
        <end position="128"/>
    </location>
</feature>
<accession>A0A182F1D8</accession>
<dbReference type="SMART" id="SM00353">
    <property type="entry name" value="HLH"/>
    <property type="match status" value="1"/>
</dbReference>
<reference evidence="2" key="2">
    <citation type="submission" date="2022-08" db="UniProtKB">
        <authorList>
            <consortium name="EnsemblMetazoa"/>
        </authorList>
    </citation>
    <scope>IDENTIFICATION</scope>
    <source>
        <strain evidence="2">STECLA/ALBI9_A</strain>
    </source>
</reference>
<protein>
    <submittedName>
        <fullName evidence="2">Uncharacterized protein</fullName>
    </submittedName>
</protein>
<evidence type="ECO:0000256" key="1">
    <source>
        <dbReference type="SAM" id="MobiDB-lite"/>
    </source>
</evidence>
<dbReference type="GO" id="GO:0007423">
    <property type="term" value="P:sensory organ development"/>
    <property type="evidence" value="ECO:0007669"/>
    <property type="project" value="TreeGrafter"/>
</dbReference>
<feature type="region of interest" description="Disordered" evidence="1">
    <location>
        <begin position="67"/>
        <end position="216"/>
    </location>
</feature>
<dbReference type="GO" id="GO:0000981">
    <property type="term" value="F:DNA-binding transcription factor activity, RNA polymerase II-specific"/>
    <property type="evidence" value="ECO:0007669"/>
    <property type="project" value="TreeGrafter"/>
</dbReference>
<dbReference type="Gene3D" id="4.10.280.10">
    <property type="entry name" value="Helix-loop-helix DNA-binding domain"/>
    <property type="match status" value="1"/>
</dbReference>
<evidence type="ECO:0000313" key="3">
    <source>
        <dbReference type="Proteomes" id="UP000069272"/>
    </source>
</evidence>